<evidence type="ECO:0000256" key="2">
    <source>
        <dbReference type="ARBA" id="ARBA00007346"/>
    </source>
</evidence>
<reference evidence="10 11" key="1">
    <citation type="journal article" date="2018" name="Sci. Rep.">
        <title>Comparative analysis of the Pocillopora damicornis genome highlights role of immune system in coral evolution.</title>
        <authorList>
            <person name="Cunning R."/>
            <person name="Bay R.A."/>
            <person name="Gillette P."/>
            <person name="Baker A.C."/>
            <person name="Traylor-Knowles N."/>
        </authorList>
    </citation>
    <scope>NUCLEOTIDE SEQUENCE [LARGE SCALE GENOMIC DNA]</scope>
    <source>
        <strain evidence="10">RSMAS</strain>
        <tissue evidence="10">Whole animal</tissue>
    </source>
</reference>
<keyword evidence="7" id="KW-0406">Ion transport</keyword>
<dbReference type="PANTHER" id="PTHR12441">
    <property type="entry name" value="ATP SYNTHASE COUPLING FACTOR 6, MITOCHONDRIAL"/>
    <property type="match status" value="1"/>
</dbReference>
<keyword evidence="5" id="KW-0375">Hydrogen ion transport</keyword>
<dbReference type="PROSITE" id="PS51257">
    <property type="entry name" value="PROKAR_LIPOPROTEIN"/>
    <property type="match status" value="1"/>
</dbReference>
<evidence type="ECO:0000256" key="8">
    <source>
        <dbReference type="ARBA" id="ARBA00023128"/>
    </source>
</evidence>
<dbReference type="InterPro" id="IPR008387">
    <property type="entry name" value="ATP_synth_f6_mt"/>
</dbReference>
<dbReference type="EMBL" id="RCHS01002246">
    <property type="protein sequence ID" value="RMX48616.1"/>
    <property type="molecule type" value="Genomic_DNA"/>
</dbReference>
<dbReference type="InterPro" id="IPR036204">
    <property type="entry name" value="ATP_synth_f6_sf_mt"/>
</dbReference>
<evidence type="ECO:0000256" key="1">
    <source>
        <dbReference type="ARBA" id="ARBA00004273"/>
    </source>
</evidence>
<keyword evidence="8" id="KW-0496">Mitochondrion</keyword>
<keyword evidence="3" id="KW-0813">Transport</keyword>
<dbReference type="GO" id="GO:0015986">
    <property type="term" value="P:proton motive force-driven ATP synthesis"/>
    <property type="evidence" value="ECO:0007669"/>
    <property type="project" value="InterPro"/>
</dbReference>
<proteinExistence type="inferred from homology"/>
<dbReference type="SUPFAM" id="SSF111357">
    <property type="entry name" value="Mitochondrial ATP synthase coupling factor 6"/>
    <property type="match status" value="1"/>
</dbReference>
<protein>
    <submittedName>
        <fullName evidence="10">Uncharacterized protein</fullName>
    </submittedName>
</protein>
<sequence>MAVAFRFTRQLSQTAGSLMASCRRNLGMASVLMAKADKSVDPIQKLFVEKLQEYKKKSAASGDELVDFTPDKKAKMEVEMDQIRKRFGGGNLEEFPKFDFDEASA</sequence>
<keyword evidence="9" id="KW-0472">Membrane</keyword>
<name>A0A3M6U4V2_POCDA</name>
<evidence type="ECO:0000256" key="5">
    <source>
        <dbReference type="ARBA" id="ARBA00022781"/>
    </source>
</evidence>
<comment type="subcellular location">
    <subcellularLocation>
        <location evidence="1">Mitochondrion inner membrane</location>
    </subcellularLocation>
</comment>
<dbReference type="STRING" id="46731.A0A3M6U4V2"/>
<organism evidence="10 11">
    <name type="scientific">Pocillopora damicornis</name>
    <name type="common">Cauliflower coral</name>
    <name type="synonym">Millepora damicornis</name>
    <dbReference type="NCBI Taxonomy" id="46731"/>
    <lineage>
        <taxon>Eukaryota</taxon>
        <taxon>Metazoa</taxon>
        <taxon>Cnidaria</taxon>
        <taxon>Anthozoa</taxon>
        <taxon>Hexacorallia</taxon>
        <taxon>Scleractinia</taxon>
        <taxon>Astrocoeniina</taxon>
        <taxon>Pocilloporidae</taxon>
        <taxon>Pocillopora</taxon>
    </lineage>
</organism>
<dbReference type="OMA" id="MTKFPTF"/>
<keyword evidence="11" id="KW-1185">Reference proteome</keyword>
<dbReference type="OrthoDB" id="8902296at2759"/>
<keyword evidence="6" id="KW-0999">Mitochondrion inner membrane</keyword>
<evidence type="ECO:0000256" key="9">
    <source>
        <dbReference type="ARBA" id="ARBA00023136"/>
    </source>
</evidence>
<evidence type="ECO:0000313" key="11">
    <source>
        <dbReference type="Proteomes" id="UP000275408"/>
    </source>
</evidence>
<dbReference type="FunFam" id="1.10.246.110:FF:000001">
    <property type="entry name" value="ATP synthase-coupling factor 6, mitochondrial"/>
    <property type="match status" value="1"/>
</dbReference>
<gene>
    <name evidence="10" type="ORF">pdam_00007986</name>
</gene>
<evidence type="ECO:0000313" key="10">
    <source>
        <dbReference type="EMBL" id="RMX48616.1"/>
    </source>
</evidence>
<evidence type="ECO:0000256" key="3">
    <source>
        <dbReference type="ARBA" id="ARBA00022448"/>
    </source>
</evidence>
<dbReference type="GO" id="GO:0005743">
    <property type="term" value="C:mitochondrial inner membrane"/>
    <property type="evidence" value="ECO:0007669"/>
    <property type="project" value="UniProtKB-SubCell"/>
</dbReference>
<dbReference type="AlphaFoldDB" id="A0A3M6U4V2"/>
<accession>A0A3M6U4V2</accession>
<dbReference type="Gene3D" id="1.10.246.110">
    <property type="entry name" value="Mitochondrial ATP synthase-coupling factor 6"/>
    <property type="match status" value="1"/>
</dbReference>
<dbReference type="GO" id="GO:0015078">
    <property type="term" value="F:proton transmembrane transporter activity"/>
    <property type="evidence" value="ECO:0007669"/>
    <property type="project" value="InterPro"/>
</dbReference>
<evidence type="ECO:0000256" key="7">
    <source>
        <dbReference type="ARBA" id="ARBA00023065"/>
    </source>
</evidence>
<dbReference type="Proteomes" id="UP000275408">
    <property type="component" value="Unassembled WGS sequence"/>
</dbReference>
<dbReference type="Pfam" id="PF05511">
    <property type="entry name" value="ATP-synt_F6"/>
    <property type="match status" value="1"/>
</dbReference>
<evidence type="ECO:0000256" key="6">
    <source>
        <dbReference type="ARBA" id="ARBA00022792"/>
    </source>
</evidence>
<evidence type="ECO:0000256" key="4">
    <source>
        <dbReference type="ARBA" id="ARBA00022547"/>
    </source>
</evidence>
<dbReference type="GO" id="GO:0045259">
    <property type="term" value="C:proton-transporting ATP synthase complex"/>
    <property type="evidence" value="ECO:0007669"/>
    <property type="project" value="UniProtKB-KW"/>
</dbReference>
<dbReference type="PANTHER" id="PTHR12441:SF10">
    <property type="entry name" value="ATP SYNTHASE-COUPLING FACTOR 6, MITOCHONDRIAL"/>
    <property type="match status" value="1"/>
</dbReference>
<comment type="caution">
    <text evidence="10">The sequence shown here is derived from an EMBL/GenBank/DDBJ whole genome shotgun (WGS) entry which is preliminary data.</text>
</comment>
<comment type="similarity">
    <text evidence="2">Belongs to the eukaryotic ATPase subunit F6 family.</text>
</comment>
<keyword evidence="4" id="KW-0138">CF(0)</keyword>